<dbReference type="AlphaFoldDB" id="A0AA86TVG3"/>
<keyword evidence="1" id="KW-0812">Transmembrane</keyword>
<keyword evidence="4" id="KW-1185">Reference proteome</keyword>
<feature type="transmembrane region" description="Helical" evidence="1">
    <location>
        <begin position="101"/>
        <end position="122"/>
    </location>
</feature>
<name>A0AA86TVG3_9EUKA</name>
<reference evidence="2" key="1">
    <citation type="submission" date="2023-06" db="EMBL/GenBank/DDBJ databases">
        <authorList>
            <person name="Kurt Z."/>
        </authorList>
    </citation>
    <scope>NUCLEOTIDE SEQUENCE</scope>
</reference>
<evidence type="ECO:0000313" key="2">
    <source>
        <dbReference type="EMBL" id="CAI9930086.1"/>
    </source>
</evidence>
<dbReference type="EMBL" id="CATOUU010000444">
    <property type="protein sequence ID" value="CAI9930086.1"/>
    <property type="molecule type" value="Genomic_DNA"/>
</dbReference>
<feature type="transmembrane region" description="Helical" evidence="1">
    <location>
        <begin position="6"/>
        <end position="28"/>
    </location>
</feature>
<organism evidence="2">
    <name type="scientific">Hexamita inflata</name>
    <dbReference type="NCBI Taxonomy" id="28002"/>
    <lineage>
        <taxon>Eukaryota</taxon>
        <taxon>Metamonada</taxon>
        <taxon>Diplomonadida</taxon>
        <taxon>Hexamitidae</taxon>
        <taxon>Hexamitinae</taxon>
        <taxon>Hexamita</taxon>
    </lineage>
</organism>
<protein>
    <submittedName>
        <fullName evidence="3">Hypothetical_protein</fullName>
    </submittedName>
</protein>
<dbReference type="Proteomes" id="UP001642409">
    <property type="component" value="Unassembled WGS sequence"/>
</dbReference>
<evidence type="ECO:0000313" key="3">
    <source>
        <dbReference type="EMBL" id="CAL6015787.1"/>
    </source>
</evidence>
<proteinExistence type="predicted"/>
<dbReference type="EMBL" id="CAXDID020000074">
    <property type="protein sequence ID" value="CAL6015787.1"/>
    <property type="molecule type" value="Genomic_DNA"/>
</dbReference>
<gene>
    <name evidence="2" type="ORF">HINF_LOCUS17731</name>
    <name evidence="3" type="ORF">HINF_LOCUS25175</name>
</gene>
<feature type="transmembrane region" description="Helical" evidence="1">
    <location>
        <begin position="70"/>
        <end position="89"/>
    </location>
</feature>
<sequence>MANHIVVNYIVLIVSLVLALIAFIHWCVHGSFSVDSFFRMLFLVIACIFQGCAPFNWIPTIQENFKFMLQPIWGSSFMIVLACFFFPCFHDYCWDEWSWVIQNIASLTMLVIGIILLVLDIIDVCTHGGSSGSQSKSSTSTKTTTVVVTSSTLPK</sequence>
<accession>A0AA86TVG3</accession>
<evidence type="ECO:0000256" key="1">
    <source>
        <dbReference type="SAM" id="Phobius"/>
    </source>
</evidence>
<keyword evidence="1" id="KW-1133">Transmembrane helix</keyword>
<comment type="caution">
    <text evidence="2">The sequence shown here is derived from an EMBL/GenBank/DDBJ whole genome shotgun (WGS) entry which is preliminary data.</text>
</comment>
<feature type="transmembrane region" description="Helical" evidence="1">
    <location>
        <begin position="40"/>
        <end position="58"/>
    </location>
</feature>
<reference evidence="3 4" key="2">
    <citation type="submission" date="2024-07" db="EMBL/GenBank/DDBJ databases">
        <authorList>
            <person name="Akdeniz Z."/>
        </authorList>
    </citation>
    <scope>NUCLEOTIDE SEQUENCE [LARGE SCALE GENOMIC DNA]</scope>
</reference>
<evidence type="ECO:0000313" key="4">
    <source>
        <dbReference type="Proteomes" id="UP001642409"/>
    </source>
</evidence>
<keyword evidence="1" id="KW-0472">Membrane</keyword>